<dbReference type="InterPro" id="IPR036420">
    <property type="entry name" value="BRCT_dom_sf"/>
</dbReference>
<dbReference type="SUPFAM" id="SSF52113">
    <property type="entry name" value="BRCT domain"/>
    <property type="match status" value="2"/>
</dbReference>
<feature type="compositionally biased region" description="Polar residues" evidence="1">
    <location>
        <begin position="1"/>
        <end position="13"/>
    </location>
</feature>
<dbReference type="EMBL" id="CVRI01000042">
    <property type="protein sequence ID" value="CRK95594.1"/>
    <property type="molecule type" value="Genomic_DNA"/>
</dbReference>
<dbReference type="Pfam" id="PF12738">
    <property type="entry name" value="PTCB-BRCT"/>
    <property type="match status" value="1"/>
</dbReference>
<dbReference type="OrthoDB" id="2384350at2759"/>
<feature type="region of interest" description="Disordered" evidence="1">
    <location>
        <begin position="1"/>
        <end position="22"/>
    </location>
</feature>
<evidence type="ECO:0000313" key="4">
    <source>
        <dbReference type="Proteomes" id="UP000183832"/>
    </source>
</evidence>
<dbReference type="CDD" id="cd17716">
    <property type="entry name" value="BRCT_microcephalin_rpt1"/>
    <property type="match status" value="1"/>
</dbReference>
<reference evidence="3 4" key="1">
    <citation type="submission" date="2015-04" db="EMBL/GenBank/DDBJ databases">
        <authorList>
            <person name="Syromyatnikov M.Y."/>
            <person name="Popov V.N."/>
        </authorList>
    </citation>
    <scope>NUCLEOTIDE SEQUENCE [LARGE SCALE GENOMIC DNA]</scope>
</reference>
<dbReference type="InterPro" id="IPR022047">
    <property type="entry name" value="Microcephalin-like"/>
</dbReference>
<accession>A0A1J1I767</accession>
<organism evidence="3 4">
    <name type="scientific">Clunio marinus</name>
    <dbReference type="NCBI Taxonomy" id="568069"/>
    <lineage>
        <taxon>Eukaryota</taxon>
        <taxon>Metazoa</taxon>
        <taxon>Ecdysozoa</taxon>
        <taxon>Arthropoda</taxon>
        <taxon>Hexapoda</taxon>
        <taxon>Insecta</taxon>
        <taxon>Pterygota</taxon>
        <taxon>Neoptera</taxon>
        <taxon>Endopterygota</taxon>
        <taxon>Diptera</taxon>
        <taxon>Nematocera</taxon>
        <taxon>Chironomoidea</taxon>
        <taxon>Chironomidae</taxon>
        <taxon>Clunio</taxon>
    </lineage>
</organism>
<evidence type="ECO:0000313" key="3">
    <source>
        <dbReference type="EMBL" id="CRK95594.1"/>
    </source>
</evidence>
<dbReference type="InterPro" id="IPR001357">
    <property type="entry name" value="BRCT_dom"/>
</dbReference>
<evidence type="ECO:0000259" key="2">
    <source>
        <dbReference type="PROSITE" id="PS50172"/>
    </source>
</evidence>
<feature type="domain" description="BRCT" evidence="2">
    <location>
        <begin position="533"/>
        <end position="623"/>
    </location>
</feature>
<dbReference type="CDD" id="cd17736">
    <property type="entry name" value="BRCT_microcephalin_rpt2"/>
    <property type="match status" value="1"/>
</dbReference>
<feature type="domain" description="BRCT" evidence="2">
    <location>
        <begin position="139"/>
        <end position="229"/>
    </location>
</feature>
<protein>
    <submittedName>
        <fullName evidence="3">CLUMA_CG009053, isoform A</fullName>
    </submittedName>
</protein>
<name>A0A1J1I767_9DIPT</name>
<dbReference type="STRING" id="568069.A0A1J1I767"/>
<dbReference type="AlphaFoldDB" id="A0A1J1I767"/>
<dbReference type="PANTHER" id="PTHR14625:SF3">
    <property type="entry name" value="MICROCEPHALIN"/>
    <property type="match status" value="1"/>
</dbReference>
<dbReference type="GO" id="GO:0000278">
    <property type="term" value="P:mitotic cell cycle"/>
    <property type="evidence" value="ECO:0007669"/>
    <property type="project" value="TreeGrafter"/>
</dbReference>
<dbReference type="PANTHER" id="PTHR14625">
    <property type="entry name" value="MICROCEPHALIN"/>
    <property type="match status" value="1"/>
</dbReference>
<gene>
    <name evidence="3" type="primary">putative Microcephalin</name>
    <name evidence="3" type="ORF">CLUMA_CG009053</name>
</gene>
<dbReference type="Pfam" id="PF00533">
    <property type="entry name" value="BRCT"/>
    <property type="match status" value="1"/>
</dbReference>
<sequence>MFSTPRKSSSVKRNSLLPAMPSPMTMITRRRSLMTSNSNLDNSLPQETAATLLKDNKDTPKTPSNSKKCIDIQKKTVLDPIFNKIQRDLNSPSATARIRANKALKCQSFRKANYGAFDVPHEQQDILTTEERKSYKPKTISEVFKNCRIYVEVRTGDDNRSAGIKNRLIRDGIAVNEKLYKDTTHVIFKDGLLSTYKNAKKMGIPITTILWIDACVNQHRLVETEKFKISNLDRYEHPELYKRIRRQKSMQPENKVNYDIHNIKAATQEDTRNETIFEIMEGIAEGEEQEQESVMELTLQSERTLVNTPKAMELEGIDSGLEKWKENIRRFTTFTPNAMEQTNIAANRRKTLFFTPQISQEKTEDEVLTPEGFSANSSKTVVFNSTNRIAKLSRRSVYDMSINILDINCKSLNKKEDLQSNLLRNLASISKATDSQTKRIDTTQQATPAIIKKRQLFSAEVDYELEVEKENQSKITDDVLENPKKKKKLMSRECITPNITSKKPKVKENRRRTVDLYFKPEKSKEIPLKTTRTPSKVSQSFKYVVCTNMSQCDKQIIQAAITTLGGKIESEVTHRTTHVVTPNIERTMNVLRGVIRACVIVNVNWIHESIARNKWLDTTIYQHEICDSNKVFERSFLGTKNYKNLTFANRGLFFLNIDGIDNKKKVEYLREVILLCSGSITEKLSDASIIVSEQPVACEIKQNVVIPTHIFDSAMKGAFQDPSLYTPKKQQQKLNSLL</sequence>
<dbReference type="Gene3D" id="3.40.50.10190">
    <property type="entry name" value="BRCT domain"/>
    <property type="match status" value="3"/>
</dbReference>
<evidence type="ECO:0000256" key="1">
    <source>
        <dbReference type="SAM" id="MobiDB-lite"/>
    </source>
</evidence>
<dbReference type="SMART" id="SM00292">
    <property type="entry name" value="BRCT"/>
    <property type="match status" value="2"/>
</dbReference>
<dbReference type="Proteomes" id="UP000183832">
    <property type="component" value="Unassembled WGS sequence"/>
</dbReference>
<proteinExistence type="predicted"/>
<keyword evidence="4" id="KW-1185">Reference proteome</keyword>
<dbReference type="PROSITE" id="PS50172">
    <property type="entry name" value="BRCT"/>
    <property type="match status" value="2"/>
</dbReference>